<accession>A0ABR3GQJ1</accession>
<keyword evidence="1" id="KW-0175">Coiled coil</keyword>
<feature type="compositionally biased region" description="Polar residues" evidence="2">
    <location>
        <begin position="105"/>
        <end position="119"/>
    </location>
</feature>
<feature type="domain" description="Rad26-like C-terminal" evidence="4">
    <location>
        <begin position="766"/>
        <end position="816"/>
    </location>
</feature>
<proteinExistence type="predicted"/>
<feature type="domain" description="Rad26-like N-terminal" evidence="5">
    <location>
        <begin position="442"/>
        <end position="488"/>
    </location>
</feature>
<dbReference type="InterPro" id="IPR048379">
    <property type="entry name" value="Rad26-like_C"/>
</dbReference>
<feature type="domain" description="Rad26-like helical repeats" evidence="3">
    <location>
        <begin position="549"/>
        <end position="749"/>
    </location>
</feature>
<dbReference type="Proteomes" id="UP001447188">
    <property type="component" value="Unassembled WGS sequence"/>
</dbReference>
<feature type="compositionally biased region" description="Polar residues" evidence="2">
    <location>
        <begin position="354"/>
        <end position="363"/>
    </location>
</feature>
<evidence type="ECO:0000259" key="5">
    <source>
        <dbReference type="Pfam" id="PF21048"/>
    </source>
</evidence>
<evidence type="ECO:0000256" key="1">
    <source>
        <dbReference type="SAM" id="Coils"/>
    </source>
</evidence>
<dbReference type="Pfam" id="PF12331">
    <property type="entry name" value="Rad26-like_helical_rpts"/>
    <property type="match status" value="1"/>
</dbReference>
<protein>
    <submittedName>
        <fullName evidence="6">Uncharacterized protein</fullName>
    </submittedName>
</protein>
<organism evidence="6 7">
    <name type="scientific">Discina gigas</name>
    <dbReference type="NCBI Taxonomy" id="1032678"/>
    <lineage>
        <taxon>Eukaryota</taxon>
        <taxon>Fungi</taxon>
        <taxon>Dikarya</taxon>
        <taxon>Ascomycota</taxon>
        <taxon>Pezizomycotina</taxon>
        <taxon>Pezizomycetes</taxon>
        <taxon>Pezizales</taxon>
        <taxon>Discinaceae</taxon>
        <taxon>Discina</taxon>
    </lineage>
</organism>
<feature type="coiled-coil region" evidence="1">
    <location>
        <begin position="222"/>
        <end position="306"/>
    </location>
</feature>
<comment type="caution">
    <text evidence="6">The sequence shown here is derived from an EMBL/GenBank/DDBJ whole genome shotgun (WGS) entry which is preliminary data.</text>
</comment>
<dbReference type="EMBL" id="JBBBZM010000025">
    <property type="protein sequence ID" value="KAL0638184.1"/>
    <property type="molecule type" value="Genomic_DNA"/>
</dbReference>
<sequence length="818" mass="92485">MDEDFFSDDATLDALLEDELQALEDAAVRGTQFAQSQVYQQPQQKPKQQLQYQQYQYYCNGGNPPPPKLPSQLPVGPPQQQQRARYQQRQTEYRPSGYQPLPTLPYTNRQESQPQDRQQYQPAPLQLLVDNLPSSDDYGGFDEATELWDSVAPKTEVEEQLYMDRGDGEAGQKFDEYRDGQQYTNGDAVYDDRVPVGGGEEMVGVEGDPDYHVGQQQEPIHMKELREKIEKLQSEREILQQDLRDARNAATSKDGEIAVVRSGITRSEREHQRAVASLANIQREEREKHKREIEAIKADSERMKTETVFLRKEVEEVAKQNRSLANKSKRQQQVLPASAGEDIMDFNISTASGVSVKSPATTPKRNRRSFTLRDGFEDEEMASPSKAGNKTPKRLKRKRSILDSPIQVLPSRRMTPVNDKSVQVVDEALLEKLWKDDDRFDFFKAVMAHRADPGGERTLEALTRFSFPSSPRTTLSTFFQDKVTSLQSTAAKTEFSAGVCGVLLSIWSRCLQEKLYGALYLVLGLLQFSIIWDQGSTCYHFFEEAVDLIQLTIDINAIPMLKRDLGKLEQDIDVDECLRLLEGITLALTGDERNSKRLWKRIRLDFPLMMLNANQPLRHIKRMVSILSTSCLGDSFGPLSSNETEQRVNEGHLLDTSTKLLADAPKPMPNEPKYTRVQVVELQREVLQFLGGVAGMELGVLSLARNQNVLPRLAKRIAEELEEAYEFKSGRDQSIQFLNSAVRLLHGILKAHPSECTPKLAGSNTSHKHLVAMTRLAFSEGCVQEIGIDEDVIDCAYGLLESMVTPSEAESLWSLFHP</sequence>
<feature type="region of interest" description="Disordered" evidence="2">
    <location>
        <begin position="354"/>
        <end position="402"/>
    </location>
</feature>
<name>A0ABR3GQJ1_9PEZI</name>
<keyword evidence="7" id="KW-1185">Reference proteome</keyword>
<evidence type="ECO:0000313" key="7">
    <source>
        <dbReference type="Proteomes" id="UP001447188"/>
    </source>
</evidence>
<dbReference type="InterPro" id="IPR022093">
    <property type="entry name" value="Rad26-like_helical"/>
</dbReference>
<gene>
    <name evidence="6" type="ORF">Q9L58_002797</name>
</gene>
<dbReference type="Pfam" id="PF21046">
    <property type="entry name" value="Rad26-like_C"/>
    <property type="match status" value="1"/>
</dbReference>
<evidence type="ECO:0000256" key="2">
    <source>
        <dbReference type="SAM" id="MobiDB-lite"/>
    </source>
</evidence>
<evidence type="ECO:0000313" key="6">
    <source>
        <dbReference type="EMBL" id="KAL0638184.1"/>
    </source>
</evidence>
<reference evidence="6 7" key="1">
    <citation type="submission" date="2024-02" db="EMBL/GenBank/DDBJ databases">
        <title>Discinaceae phylogenomics.</title>
        <authorList>
            <person name="Dirks A.C."/>
            <person name="James T.Y."/>
        </authorList>
    </citation>
    <scope>NUCLEOTIDE SEQUENCE [LARGE SCALE GENOMIC DNA]</scope>
    <source>
        <strain evidence="6 7">ACD0624</strain>
    </source>
</reference>
<evidence type="ECO:0000259" key="4">
    <source>
        <dbReference type="Pfam" id="PF21046"/>
    </source>
</evidence>
<dbReference type="Pfam" id="PF21048">
    <property type="entry name" value="Rad26-like_N"/>
    <property type="match status" value="1"/>
</dbReference>
<feature type="region of interest" description="Disordered" evidence="2">
    <location>
        <begin position="57"/>
        <end position="119"/>
    </location>
</feature>
<evidence type="ECO:0000259" key="3">
    <source>
        <dbReference type="Pfam" id="PF12331"/>
    </source>
</evidence>
<dbReference type="InterPro" id="IPR048380">
    <property type="entry name" value="Rad26-like_N"/>
</dbReference>
<feature type="compositionally biased region" description="Low complexity" evidence="2">
    <location>
        <begin position="70"/>
        <end position="90"/>
    </location>
</feature>